<gene>
    <name evidence="2" type="ORF">KC729_18345</name>
</gene>
<organism evidence="2 3">
    <name type="scientific">Eiseniibacteriota bacterium</name>
    <dbReference type="NCBI Taxonomy" id="2212470"/>
    <lineage>
        <taxon>Bacteria</taxon>
        <taxon>Candidatus Eiseniibacteriota</taxon>
    </lineage>
</organism>
<dbReference type="SUPFAM" id="SSF55785">
    <property type="entry name" value="PYP-like sensor domain (PAS domain)"/>
    <property type="match status" value="1"/>
</dbReference>
<dbReference type="Gene3D" id="3.30.450.20">
    <property type="entry name" value="PAS domain"/>
    <property type="match status" value="1"/>
</dbReference>
<dbReference type="NCBIfam" id="TIGR00229">
    <property type="entry name" value="sensory_box"/>
    <property type="match status" value="1"/>
</dbReference>
<accession>A0A956M2I9</accession>
<proteinExistence type="predicted"/>
<comment type="caution">
    <text evidence="2">The sequence shown here is derived from an EMBL/GenBank/DDBJ whole genome shotgun (WGS) entry which is preliminary data.</text>
</comment>
<dbReference type="CDD" id="cd00130">
    <property type="entry name" value="PAS"/>
    <property type="match status" value="1"/>
</dbReference>
<dbReference type="InterPro" id="IPR000014">
    <property type="entry name" value="PAS"/>
</dbReference>
<name>A0A956M2I9_UNCEI</name>
<evidence type="ECO:0000313" key="3">
    <source>
        <dbReference type="Proteomes" id="UP000697710"/>
    </source>
</evidence>
<protein>
    <submittedName>
        <fullName evidence="2">PAS domain-containing protein</fullName>
    </submittedName>
</protein>
<dbReference type="InterPro" id="IPR013655">
    <property type="entry name" value="PAS_fold_3"/>
</dbReference>
<reference evidence="2" key="1">
    <citation type="submission" date="2020-04" db="EMBL/GenBank/DDBJ databases">
        <authorList>
            <person name="Zhang T."/>
        </authorList>
    </citation>
    <scope>NUCLEOTIDE SEQUENCE</scope>
    <source>
        <strain evidence="2">HKST-UBA01</strain>
    </source>
</reference>
<dbReference type="EMBL" id="JAGQHR010000782">
    <property type="protein sequence ID" value="MCA9729648.1"/>
    <property type="molecule type" value="Genomic_DNA"/>
</dbReference>
<dbReference type="AlphaFoldDB" id="A0A956M2I9"/>
<dbReference type="PROSITE" id="PS50112">
    <property type="entry name" value="PAS"/>
    <property type="match status" value="1"/>
</dbReference>
<sequence>MSRLAIKPTGVERFFEENEIIVSKTDLAGRVTYANEVFLKIAGYTEEEILGAPHSIIRHPDMPRAVFQVLWDTIEAGKEIFAYVINMAKNGDHYWVLAHVTPTFGPDGKIVGYHSNRRVPDRNAVTVAADLYAQLRAVENEHPDRREGLAASLALLGQALADTGMPYEEFVWTLAA</sequence>
<dbReference type="InterPro" id="IPR035965">
    <property type="entry name" value="PAS-like_dom_sf"/>
</dbReference>
<dbReference type="Pfam" id="PF08447">
    <property type="entry name" value="PAS_3"/>
    <property type="match status" value="1"/>
</dbReference>
<reference evidence="2" key="2">
    <citation type="journal article" date="2021" name="Microbiome">
        <title>Successional dynamics and alternative stable states in a saline activated sludge microbial community over 9 years.</title>
        <authorList>
            <person name="Wang Y."/>
            <person name="Ye J."/>
            <person name="Ju F."/>
            <person name="Liu L."/>
            <person name="Boyd J.A."/>
            <person name="Deng Y."/>
            <person name="Parks D.H."/>
            <person name="Jiang X."/>
            <person name="Yin X."/>
            <person name="Woodcroft B.J."/>
            <person name="Tyson G.W."/>
            <person name="Hugenholtz P."/>
            <person name="Polz M.F."/>
            <person name="Zhang T."/>
        </authorList>
    </citation>
    <scope>NUCLEOTIDE SEQUENCE</scope>
    <source>
        <strain evidence="2">HKST-UBA01</strain>
    </source>
</reference>
<evidence type="ECO:0000259" key="1">
    <source>
        <dbReference type="PROSITE" id="PS50112"/>
    </source>
</evidence>
<feature type="domain" description="PAS" evidence="1">
    <location>
        <begin position="26"/>
        <end position="77"/>
    </location>
</feature>
<dbReference type="Proteomes" id="UP000697710">
    <property type="component" value="Unassembled WGS sequence"/>
</dbReference>
<evidence type="ECO:0000313" key="2">
    <source>
        <dbReference type="EMBL" id="MCA9729648.1"/>
    </source>
</evidence>